<gene>
    <name evidence="2" type="ORF">ACFO3N_24140</name>
</gene>
<dbReference type="RefSeq" id="WP_379801398.1">
    <property type="nucleotide sequence ID" value="NZ_JBHSFY010000023.1"/>
</dbReference>
<protein>
    <submittedName>
        <fullName evidence="2">Uncharacterized protein</fullName>
    </submittedName>
</protein>
<proteinExistence type="predicted"/>
<keyword evidence="1" id="KW-0812">Transmembrane</keyword>
<feature type="transmembrane region" description="Helical" evidence="1">
    <location>
        <begin position="163"/>
        <end position="193"/>
    </location>
</feature>
<accession>A0ABV8ZM00</accession>
<keyword evidence="1" id="KW-1133">Transmembrane helix</keyword>
<comment type="caution">
    <text evidence="2">The sequence shown here is derived from an EMBL/GenBank/DDBJ whole genome shotgun (WGS) entry which is preliminary data.</text>
</comment>
<keyword evidence="3" id="KW-1185">Reference proteome</keyword>
<reference evidence="3" key="1">
    <citation type="journal article" date="2019" name="Int. J. Syst. Evol. Microbiol.">
        <title>The Global Catalogue of Microorganisms (GCM) 10K type strain sequencing project: providing services to taxonomists for standard genome sequencing and annotation.</title>
        <authorList>
            <consortium name="The Broad Institute Genomics Platform"/>
            <consortium name="The Broad Institute Genome Sequencing Center for Infectious Disease"/>
            <person name="Wu L."/>
            <person name="Ma J."/>
        </authorList>
    </citation>
    <scope>NUCLEOTIDE SEQUENCE [LARGE SCALE GENOMIC DNA]</scope>
    <source>
        <strain evidence="3">NBRC 103627</strain>
    </source>
</reference>
<feature type="transmembrane region" description="Helical" evidence="1">
    <location>
        <begin position="123"/>
        <end position="143"/>
    </location>
</feature>
<organism evidence="2 3">
    <name type="scientific">Flavobacterium chungangensis</name>
    <dbReference type="NCBI Taxonomy" id="2708132"/>
    <lineage>
        <taxon>Bacteria</taxon>
        <taxon>Pseudomonadati</taxon>
        <taxon>Bacteroidota</taxon>
        <taxon>Flavobacteriia</taxon>
        <taxon>Flavobacteriales</taxon>
        <taxon>Flavobacteriaceae</taxon>
        <taxon>Flavobacterium</taxon>
    </lineage>
</organism>
<sequence>MKGVFDKPLILDGGKGNVVLLYSTYIVDDVSKEEADYIIKKIDSDTFNTGNYELVINVKNVFEYELELDHDAYITFGVNNDAETHYKTIDFKDPETAKEAEQLIKEQFKNLGLTRKEEQMSPISAAIVPLIITGVTAIIGGLITWSSYGFQDWEPSRTQIVKWYVYLFVKISKTVGYLPFLIVSVLAVLFCLYKTFKRMVNPPFKVTASK</sequence>
<dbReference type="Proteomes" id="UP001596003">
    <property type="component" value="Unassembled WGS sequence"/>
</dbReference>
<keyword evidence="1" id="KW-0472">Membrane</keyword>
<evidence type="ECO:0000313" key="3">
    <source>
        <dbReference type="Proteomes" id="UP001596003"/>
    </source>
</evidence>
<dbReference type="EMBL" id="JBHSFY010000023">
    <property type="protein sequence ID" value="MFC4480180.1"/>
    <property type="molecule type" value="Genomic_DNA"/>
</dbReference>
<evidence type="ECO:0000313" key="2">
    <source>
        <dbReference type="EMBL" id="MFC4480180.1"/>
    </source>
</evidence>
<name>A0ABV8ZM00_9FLAO</name>
<evidence type="ECO:0000256" key="1">
    <source>
        <dbReference type="SAM" id="Phobius"/>
    </source>
</evidence>